<evidence type="ECO:0000313" key="2">
    <source>
        <dbReference type="Proteomes" id="UP000564885"/>
    </source>
</evidence>
<organism evidence="1 2">
    <name type="scientific">Enterovirga aerilata</name>
    <dbReference type="NCBI Taxonomy" id="2730920"/>
    <lineage>
        <taxon>Bacteria</taxon>
        <taxon>Pseudomonadati</taxon>
        <taxon>Pseudomonadota</taxon>
        <taxon>Alphaproteobacteria</taxon>
        <taxon>Hyphomicrobiales</taxon>
        <taxon>Methylobacteriaceae</taxon>
        <taxon>Enterovirga</taxon>
    </lineage>
</organism>
<gene>
    <name evidence="1" type="ORF">HJG44_10040</name>
</gene>
<dbReference type="Proteomes" id="UP000564885">
    <property type="component" value="Unassembled WGS sequence"/>
</dbReference>
<sequence length="184" mass="20825">MHLRAEFAFLALQELGPVIGFSLNLSPEIEALARSQASPLDWLHRRVRRELKAALGPSVPFLMAIEETDDHRRRLHLHGVLQLDLTTTRPEIITGAFRRAGGEWPKARQHQVKLTPSPDAGWISYALKDAWKTTPFMRRMLATSTLRVRFRGDVLSATADVWRAARLSYSVGRKLIVRGGAQPW</sequence>
<proteinExistence type="predicted"/>
<dbReference type="RefSeq" id="WP_210261052.1">
    <property type="nucleotide sequence ID" value="NZ_JABEPP010000003.1"/>
</dbReference>
<reference evidence="1 2" key="1">
    <citation type="submission" date="2020-04" db="EMBL/GenBank/DDBJ databases">
        <title>Enterovirga sp. isolate from soil.</title>
        <authorList>
            <person name="Chea S."/>
            <person name="Kim D.-U."/>
        </authorList>
    </citation>
    <scope>NUCLEOTIDE SEQUENCE [LARGE SCALE GENOMIC DNA]</scope>
    <source>
        <strain evidence="1 2">DB1703</strain>
    </source>
</reference>
<dbReference type="EMBL" id="JABEPP010000003">
    <property type="protein sequence ID" value="NNM72719.1"/>
    <property type="molecule type" value="Genomic_DNA"/>
</dbReference>
<evidence type="ECO:0000313" key="1">
    <source>
        <dbReference type="EMBL" id="NNM72719.1"/>
    </source>
</evidence>
<protein>
    <recommendedName>
        <fullName evidence="3">Replication endonuclease</fullName>
    </recommendedName>
</protein>
<evidence type="ECO:0008006" key="3">
    <source>
        <dbReference type="Google" id="ProtNLM"/>
    </source>
</evidence>
<comment type="caution">
    <text evidence="1">The sequence shown here is derived from an EMBL/GenBank/DDBJ whole genome shotgun (WGS) entry which is preliminary data.</text>
</comment>
<accession>A0A849I8I3</accession>
<dbReference type="AlphaFoldDB" id="A0A849I8I3"/>
<keyword evidence="2" id="KW-1185">Reference proteome</keyword>
<name>A0A849I8I3_9HYPH</name>